<dbReference type="PANTHER" id="PTHR13132">
    <property type="entry name" value="ALPHA- 1,6 -FUCOSYLTRANSFERASE"/>
    <property type="match status" value="1"/>
</dbReference>
<evidence type="ECO:0000256" key="3">
    <source>
        <dbReference type="PROSITE-ProRule" id="PRU00992"/>
    </source>
</evidence>
<dbReference type="Gene3D" id="3.40.50.11350">
    <property type="match status" value="2"/>
</dbReference>
<evidence type="ECO:0000256" key="2">
    <source>
        <dbReference type="ARBA" id="ARBA00022679"/>
    </source>
</evidence>
<dbReference type="SUPFAM" id="SSF50044">
    <property type="entry name" value="SH3-domain"/>
    <property type="match status" value="1"/>
</dbReference>
<dbReference type="Gene3D" id="1.10.287.1060">
    <property type="entry name" value="ESAT-6-like"/>
    <property type="match status" value="1"/>
</dbReference>
<accession>A0ABD0KH77</accession>
<feature type="domain" description="GT23" evidence="5">
    <location>
        <begin position="339"/>
        <end position="415"/>
    </location>
</feature>
<dbReference type="PANTHER" id="PTHR13132:SF29">
    <property type="entry name" value="ALPHA-(1,6)-FUCOSYLTRANSFERASE"/>
    <property type="match status" value="1"/>
</dbReference>
<comment type="caution">
    <text evidence="3">Lacks conserved residue(s) required for the propagation of feature annotation.</text>
</comment>
<dbReference type="InterPro" id="IPR027350">
    <property type="entry name" value="GT23_dom"/>
</dbReference>
<dbReference type="Gene3D" id="2.30.30.40">
    <property type="entry name" value="SH3 Domains"/>
    <property type="match status" value="1"/>
</dbReference>
<name>A0ABD0KH77_9CAEN</name>
<dbReference type="AlphaFoldDB" id="A0ABD0KH77"/>
<evidence type="ECO:0000256" key="1">
    <source>
        <dbReference type="ARBA" id="ARBA00022676"/>
    </source>
</evidence>
<organism evidence="6 7">
    <name type="scientific">Batillaria attramentaria</name>
    <dbReference type="NCBI Taxonomy" id="370345"/>
    <lineage>
        <taxon>Eukaryota</taxon>
        <taxon>Metazoa</taxon>
        <taxon>Spiralia</taxon>
        <taxon>Lophotrochozoa</taxon>
        <taxon>Mollusca</taxon>
        <taxon>Gastropoda</taxon>
        <taxon>Caenogastropoda</taxon>
        <taxon>Sorbeoconcha</taxon>
        <taxon>Cerithioidea</taxon>
        <taxon>Batillariidae</taxon>
        <taxon>Batillaria</taxon>
    </lineage>
</organism>
<dbReference type="EMBL" id="JACVVK020000181">
    <property type="protein sequence ID" value="KAK7486320.1"/>
    <property type="molecule type" value="Genomic_DNA"/>
</dbReference>
<keyword evidence="7" id="KW-1185">Reference proteome</keyword>
<protein>
    <recommendedName>
        <fullName evidence="5">GT23 domain-containing protein</fullName>
    </recommendedName>
</protein>
<sequence length="502" mass="57701">MIVYLGLLQKAIQMNVGDHSGTRGFVLDILRHGRGEHPTLQALDFFLALNWTAELDQFSNEHLKENSRREQLQNLEELVHEARLKLERRADGTYPFNEKKKGPLTLQRENARRRVEGTARTVLTYLSASLKDLRRRASGNATLLNTVNGIQKTLLGMQNTLVADIHYLRRADSDEEWRKSESRRLGKLVQNRLDFLQNPTDCSQRRFVVCNLRQACGFGCLLHHACYCLLVAYATNRTFLLQEGEGGLLFGQHKWSSVFKPLSKTCKTYPVPTLLDHKVAMMKKLEFKKPIVGIHIRRTDKVQKVEDRRPEAKYHSLEEYMGHIDTYFREREHRWNIGKRKVYPTYMFVSDNNVSMLASAKSRYSNTSLLGIIMDISFLSMSDFLVCTFSSNVCRAAYELMQANEGDASSYAVSLDKRFYFNGQRDERMWTVEKHKAENRHQLSFESGDLLQIIGNDLSGMVSRALNLRTGKEGVFPTYKAVKEIVAVKMPTYPEVGEPNEA</sequence>
<feature type="domain" description="GT23" evidence="5">
    <location>
        <begin position="204"/>
        <end position="266"/>
    </location>
</feature>
<feature type="coiled-coil region" evidence="4">
    <location>
        <begin position="55"/>
        <end position="85"/>
    </location>
</feature>
<dbReference type="Proteomes" id="UP001519460">
    <property type="component" value="Unassembled WGS sequence"/>
</dbReference>
<keyword evidence="1 3" id="KW-0328">Glycosyltransferase</keyword>
<proteinExistence type="inferred from homology"/>
<evidence type="ECO:0000259" key="5">
    <source>
        <dbReference type="PROSITE" id="PS51659"/>
    </source>
</evidence>
<reference evidence="6 7" key="1">
    <citation type="journal article" date="2023" name="Sci. Data">
        <title>Genome assembly of the Korean intertidal mud-creeper Batillaria attramentaria.</title>
        <authorList>
            <person name="Patra A.K."/>
            <person name="Ho P.T."/>
            <person name="Jun S."/>
            <person name="Lee S.J."/>
            <person name="Kim Y."/>
            <person name="Won Y.J."/>
        </authorList>
    </citation>
    <scope>NUCLEOTIDE SEQUENCE [LARGE SCALE GENOMIC DNA]</scope>
    <source>
        <strain evidence="6">Wonlab-2016</strain>
    </source>
</reference>
<keyword evidence="4" id="KW-0175">Coiled coil</keyword>
<evidence type="ECO:0000313" key="6">
    <source>
        <dbReference type="EMBL" id="KAK7486320.1"/>
    </source>
</evidence>
<evidence type="ECO:0000313" key="7">
    <source>
        <dbReference type="Proteomes" id="UP001519460"/>
    </source>
</evidence>
<gene>
    <name evidence="6" type="ORF">BaRGS_00022490</name>
</gene>
<keyword evidence="2 3" id="KW-0808">Transferase</keyword>
<comment type="caution">
    <text evidence="6">The sequence shown here is derived from an EMBL/GenBank/DDBJ whole genome shotgun (WGS) entry which is preliminary data.</text>
</comment>
<dbReference type="InterPro" id="IPR036028">
    <property type="entry name" value="SH3-like_dom_sf"/>
</dbReference>
<comment type="similarity">
    <text evidence="3">Belongs to the glycosyltransferase 23 family.</text>
</comment>
<evidence type="ECO:0000256" key="4">
    <source>
        <dbReference type="SAM" id="Coils"/>
    </source>
</evidence>
<dbReference type="GO" id="GO:0016758">
    <property type="term" value="F:hexosyltransferase activity"/>
    <property type="evidence" value="ECO:0007669"/>
    <property type="project" value="UniProtKB-UniRule"/>
</dbReference>
<dbReference type="InterPro" id="IPR045573">
    <property type="entry name" value="Fut8_N_cat"/>
</dbReference>
<dbReference type="Pfam" id="PF19745">
    <property type="entry name" value="FUT8_N_cat"/>
    <property type="match status" value="2"/>
</dbReference>
<dbReference type="PROSITE" id="PS51659">
    <property type="entry name" value="GT23"/>
    <property type="match status" value="2"/>
</dbReference>